<dbReference type="EMBL" id="BMAW01109547">
    <property type="protein sequence ID" value="GFT38925.1"/>
    <property type="molecule type" value="Genomic_DNA"/>
</dbReference>
<sequence length="88" mass="10000">MCCPATTFEFKITFCPSNTGSSRLFSHRDADTGIGYDIFVPHQTNCNGEKGFSHCGMIPPVSPTFYVEKPSFYYFRARGSYSIHQNYH</sequence>
<dbReference type="AlphaFoldDB" id="A0A8X6NX13"/>
<reference evidence="1" key="1">
    <citation type="submission" date="2020-08" db="EMBL/GenBank/DDBJ databases">
        <title>Multicomponent nature underlies the extraordinary mechanical properties of spider dragline silk.</title>
        <authorList>
            <person name="Kono N."/>
            <person name="Nakamura H."/>
            <person name="Mori M."/>
            <person name="Yoshida Y."/>
            <person name="Ohtoshi R."/>
            <person name="Malay A.D."/>
            <person name="Moran D.A.P."/>
            <person name="Tomita M."/>
            <person name="Numata K."/>
            <person name="Arakawa K."/>
        </authorList>
    </citation>
    <scope>NUCLEOTIDE SEQUENCE</scope>
</reference>
<evidence type="ECO:0000313" key="2">
    <source>
        <dbReference type="Proteomes" id="UP000887013"/>
    </source>
</evidence>
<evidence type="ECO:0000313" key="1">
    <source>
        <dbReference type="EMBL" id="GFT38925.1"/>
    </source>
</evidence>
<organism evidence="1 2">
    <name type="scientific">Nephila pilipes</name>
    <name type="common">Giant wood spider</name>
    <name type="synonym">Nephila maculata</name>
    <dbReference type="NCBI Taxonomy" id="299642"/>
    <lineage>
        <taxon>Eukaryota</taxon>
        <taxon>Metazoa</taxon>
        <taxon>Ecdysozoa</taxon>
        <taxon>Arthropoda</taxon>
        <taxon>Chelicerata</taxon>
        <taxon>Arachnida</taxon>
        <taxon>Araneae</taxon>
        <taxon>Araneomorphae</taxon>
        <taxon>Entelegynae</taxon>
        <taxon>Araneoidea</taxon>
        <taxon>Nephilidae</taxon>
        <taxon>Nephila</taxon>
    </lineage>
</organism>
<dbReference type="Proteomes" id="UP000887013">
    <property type="component" value="Unassembled WGS sequence"/>
</dbReference>
<name>A0A8X6NX13_NEPPI</name>
<protein>
    <submittedName>
        <fullName evidence="1">Uncharacterized protein</fullName>
    </submittedName>
</protein>
<proteinExistence type="predicted"/>
<accession>A0A8X6NX13</accession>
<gene>
    <name evidence="1" type="ORF">NPIL_73071</name>
</gene>
<keyword evidence="2" id="KW-1185">Reference proteome</keyword>
<comment type="caution">
    <text evidence="1">The sequence shown here is derived from an EMBL/GenBank/DDBJ whole genome shotgun (WGS) entry which is preliminary data.</text>
</comment>